<evidence type="ECO:0000313" key="2">
    <source>
        <dbReference type="EMBL" id="TQM65851.1"/>
    </source>
</evidence>
<organism evidence="2 3">
    <name type="scientific">Klugiella xanthotipulae</name>
    <dbReference type="NCBI Taxonomy" id="244735"/>
    <lineage>
        <taxon>Bacteria</taxon>
        <taxon>Bacillati</taxon>
        <taxon>Actinomycetota</taxon>
        <taxon>Actinomycetes</taxon>
        <taxon>Micrococcales</taxon>
        <taxon>Microbacteriaceae</taxon>
        <taxon>Klugiella</taxon>
    </lineage>
</organism>
<dbReference type="EMBL" id="VFPN01000001">
    <property type="protein sequence ID" value="TQM65851.1"/>
    <property type="molecule type" value="Genomic_DNA"/>
</dbReference>
<accession>A0A543I5N3</accession>
<evidence type="ECO:0000313" key="3">
    <source>
        <dbReference type="Proteomes" id="UP000318331"/>
    </source>
</evidence>
<sequence length="102" mass="11124">MAKHAQLEAPWYAWQRVWRTLLQVGIPTVIGLGVVAPQVIQIILEEYGETLPVSVRLWLLAVAGGITATAGVITKVMALPGVNDWLARHTPFGTVPRSVTKE</sequence>
<gene>
    <name evidence="2" type="ORF">FB466_0665</name>
</gene>
<reference evidence="2 3" key="1">
    <citation type="submission" date="2019-06" db="EMBL/GenBank/DDBJ databases">
        <title>Sequencing the genomes of 1000 actinobacteria strains.</title>
        <authorList>
            <person name="Klenk H.-P."/>
        </authorList>
    </citation>
    <scope>NUCLEOTIDE SEQUENCE [LARGE SCALE GENOMIC DNA]</scope>
    <source>
        <strain evidence="2 3">DSM 18031</strain>
    </source>
</reference>
<feature type="transmembrane region" description="Helical" evidence="1">
    <location>
        <begin position="56"/>
        <end position="78"/>
    </location>
</feature>
<comment type="caution">
    <text evidence="2">The sequence shown here is derived from an EMBL/GenBank/DDBJ whole genome shotgun (WGS) entry which is preliminary data.</text>
</comment>
<keyword evidence="1" id="KW-0472">Membrane</keyword>
<dbReference type="Proteomes" id="UP000318331">
    <property type="component" value="Unassembled WGS sequence"/>
</dbReference>
<dbReference type="AlphaFoldDB" id="A0A543I5N3"/>
<keyword evidence="3" id="KW-1185">Reference proteome</keyword>
<feature type="transmembrane region" description="Helical" evidence="1">
    <location>
        <begin position="21"/>
        <end position="44"/>
    </location>
</feature>
<keyword evidence="1" id="KW-0812">Transmembrane</keyword>
<protein>
    <submittedName>
        <fullName evidence="2">Uncharacterized protein</fullName>
    </submittedName>
</protein>
<dbReference type="OrthoDB" id="4982928at2"/>
<keyword evidence="1" id="KW-1133">Transmembrane helix</keyword>
<name>A0A543I5N3_9MICO</name>
<evidence type="ECO:0000256" key="1">
    <source>
        <dbReference type="SAM" id="Phobius"/>
    </source>
</evidence>
<proteinExistence type="predicted"/>
<dbReference type="RefSeq" id="WP_141915801.1">
    <property type="nucleotide sequence ID" value="NZ_BAAAYS010000001.1"/>
</dbReference>